<evidence type="ECO:0000313" key="17">
    <source>
        <dbReference type="EMBL" id="MBM7621025.1"/>
    </source>
</evidence>
<name>A0ABS2P242_9BACI</name>
<evidence type="ECO:0000256" key="8">
    <source>
        <dbReference type="ARBA" id="ARBA00022741"/>
    </source>
</evidence>
<evidence type="ECO:0000256" key="7">
    <source>
        <dbReference type="ARBA" id="ARBA00022692"/>
    </source>
</evidence>
<feature type="transmembrane region" description="Helical" evidence="14">
    <location>
        <begin position="310"/>
        <end position="331"/>
    </location>
</feature>
<keyword evidence="6" id="KW-0808">Transferase</keyword>
<keyword evidence="4" id="KW-1003">Cell membrane</keyword>
<dbReference type="SMART" id="SM00388">
    <property type="entry name" value="HisKA"/>
    <property type="match status" value="1"/>
</dbReference>
<gene>
    <name evidence="17" type="ORF">JOC95_002898</name>
</gene>
<feature type="domain" description="HAMP" evidence="16">
    <location>
        <begin position="471"/>
        <end position="516"/>
    </location>
</feature>
<dbReference type="EMBL" id="JAFBED010000006">
    <property type="protein sequence ID" value="MBM7621025.1"/>
    <property type="molecule type" value="Genomic_DNA"/>
</dbReference>
<feature type="transmembrane region" description="Helical" evidence="14">
    <location>
        <begin position="412"/>
        <end position="439"/>
    </location>
</feature>
<dbReference type="Proteomes" id="UP000737402">
    <property type="component" value="Unassembled WGS sequence"/>
</dbReference>
<dbReference type="InterPro" id="IPR036097">
    <property type="entry name" value="HisK_dim/P_sf"/>
</dbReference>
<keyword evidence="8" id="KW-0547">Nucleotide-binding</keyword>
<dbReference type="SMART" id="SM00387">
    <property type="entry name" value="HATPase_c"/>
    <property type="match status" value="1"/>
</dbReference>
<keyword evidence="18" id="KW-1185">Reference proteome</keyword>
<comment type="subcellular location">
    <subcellularLocation>
        <location evidence="2">Cell membrane</location>
        <topology evidence="2">Multi-pass membrane protein</topology>
    </subcellularLocation>
</comment>
<evidence type="ECO:0000256" key="4">
    <source>
        <dbReference type="ARBA" id="ARBA00022475"/>
    </source>
</evidence>
<organism evidence="17 18">
    <name type="scientific">Sutcliffiella tianshenii</name>
    <dbReference type="NCBI Taxonomy" id="1463404"/>
    <lineage>
        <taxon>Bacteria</taxon>
        <taxon>Bacillati</taxon>
        <taxon>Bacillota</taxon>
        <taxon>Bacilli</taxon>
        <taxon>Bacillales</taxon>
        <taxon>Bacillaceae</taxon>
        <taxon>Sutcliffiella</taxon>
    </lineage>
</organism>
<keyword evidence="5" id="KW-0597">Phosphoprotein</keyword>
<comment type="catalytic activity">
    <reaction evidence="1">
        <text>ATP + protein L-histidine = ADP + protein N-phospho-L-histidine.</text>
        <dbReference type="EC" id="2.7.13.3"/>
    </reaction>
</comment>
<dbReference type="PANTHER" id="PTHR45528">
    <property type="entry name" value="SENSOR HISTIDINE KINASE CPXA"/>
    <property type="match status" value="1"/>
</dbReference>
<dbReference type="RefSeq" id="WP_204417536.1">
    <property type="nucleotide sequence ID" value="NZ_JAFBED010000006.1"/>
</dbReference>
<dbReference type="InterPro" id="IPR005467">
    <property type="entry name" value="His_kinase_dom"/>
</dbReference>
<evidence type="ECO:0000256" key="1">
    <source>
        <dbReference type="ARBA" id="ARBA00000085"/>
    </source>
</evidence>
<dbReference type="SUPFAM" id="SSF55874">
    <property type="entry name" value="ATPase domain of HSP90 chaperone/DNA topoisomerase II/histidine kinase"/>
    <property type="match status" value="1"/>
</dbReference>
<evidence type="ECO:0000256" key="10">
    <source>
        <dbReference type="ARBA" id="ARBA00022840"/>
    </source>
</evidence>
<feature type="domain" description="Histidine kinase" evidence="15">
    <location>
        <begin position="531"/>
        <end position="745"/>
    </location>
</feature>
<dbReference type="SUPFAM" id="SSF47384">
    <property type="entry name" value="Homodimeric domain of signal transducing histidine kinase"/>
    <property type="match status" value="1"/>
</dbReference>
<keyword evidence="11 14" id="KW-1133">Transmembrane helix</keyword>
<dbReference type="PROSITE" id="PS50109">
    <property type="entry name" value="HIS_KIN"/>
    <property type="match status" value="1"/>
</dbReference>
<evidence type="ECO:0000256" key="12">
    <source>
        <dbReference type="ARBA" id="ARBA00023012"/>
    </source>
</evidence>
<dbReference type="InterPro" id="IPR003661">
    <property type="entry name" value="HisK_dim/P_dom"/>
</dbReference>
<dbReference type="PROSITE" id="PS50885">
    <property type="entry name" value="HAMP"/>
    <property type="match status" value="1"/>
</dbReference>
<dbReference type="GO" id="GO:0016301">
    <property type="term" value="F:kinase activity"/>
    <property type="evidence" value="ECO:0007669"/>
    <property type="project" value="UniProtKB-KW"/>
</dbReference>
<evidence type="ECO:0000313" key="18">
    <source>
        <dbReference type="Proteomes" id="UP000737402"/>
    </source>
</evidence>
<proteinExistence type="predicted"/>
<evidence type="ECO:0000259" key="16">
    <source>
        <dbReference type="PROSITE" id="PS50885"/>
    </source>
</evidence>
<protein>
    <recommendedName>
        <fullName evidence="3">histidine kinase</fullName>
        <ecNumber evidence="3">2.7.13.3</ecNumber>
    </recommendedName>
</protein>
<feature type="transmembrane region" description="Helical" evidence="14">
    <location>
        <begin position="445"/>
        <end position="464"/>
    </location>
</feature>
<evidence type="ECO:0000259" key="15">
    <source>
        <dbReference type="PROSITE" id="PS50109"/>
    </source>
</evidence>
<dbReference type="Gene3D" id="3.30.565.10">
    <property type="entry name" value="Histidine kinase-like ATPase, C-terminal domain"/>
    <property type="match status" value="1"/>
</dbReference>
<evidence type="ECO:0000256" key="13">
    <source>
        <dbReference type="ARBA" id="ARBA00023136"/>
    </source>
</evidence>
<dbReference type="InterPro" id="IPR003594">
    <property type="entry name" value="HATPase_dom"/>
</dbReference>
<reference evidence="17 18" key="1">
    <citation type="submission" date="2021-01" db="EMBL/GenBank/DDBJ databases">
        <title>Genomic Encyclopedia of Type Strains, Phase IV (KMG-IV): sequencing the most valuable type-strain genomes for metagenomic binning, comparative biology and taxonomic classification.</title>
        <authorList>
            <person name="Goeker M."/>
        </authorList>
    </citation>
    <scope>NUCLEOTIDE SEQUENCE [LARGE SCALE GENOMIC DNA]</scope>
    <source>
        <strain evidence="17 18">DSM 25879</strain>
    </source>
</reference>
<dbReference type="InterPro" id="IPR003660">
    <property type="entry name" value="HAMP_dom"/>
</dbReference>
<comment type="caution">
    <text evidence="17">The sequence shown here is derived from an EMBL/GenBank/DDBJ whole genome shotgun (WGS) entry which is preliminary data.</text>
</comment>
<dbReference type="Gene3D" id="1.10.287.130">
    <property type="match status" value="1"/>
</dbReference>
<evidence type="ECO:0000256" key="9">
    <source>
        <dbReference type="ARBA" id="ARBA00022777"/>
    </source>
</evidence>
<evidence type="ECO:0000256" key="2">
    <source>
        <dbReference type="ARBA" id="ARBA00004651"/>
    </source>
</evidence>
<dbReference type="PANTHER" id="PTHR45528:SF1">
    <property type="entry name" value="SENSOR HISTIDINE KINASE CPXA"/>
    <property type="match status" value="1"/>
</dbReference>
<keyword evidence="7 14" id="KW-0812">Transmembrane</keyword>
<evidence type="ECO:0000256" key="11">
    <source>
        <dbReference type="ARBA" id="ARBA00022989"/>
    </source>
</evidence>
<keyword evidence="9 17" id="KW-0418">Kinase</keyword>
<sequence>MATKWRNSVLAFLMALVFTVALSGSMYFLFNLYKYENESYFNTDEFQYELSMFINNLAMEEVSLSEEDVKANITVTQEDIDNHRYRYGFLDEQLANIRLQYENRIQLAESGESDENVEELIEERDAKLEDIQKNFESDEHVEKKVIAEKEKMVQEYFKVLALHEAPGTRFQDELVYYASNGNFFFTNTGYSEDRAEKAFSDEKMYFSDSFNIDGDLFISAGYWPNDDWMYQAIAQAVTPYVGKIAVPTSISPDSEIMNAKSSYELARKWFWRLGVGSAVALLVWLLIMIKVARLPKKTGMLQGIYEKIPVDVRVGVTVVTAFFTMLTFLWIEDSMEVGLFFRSISETAELGISMILGAILSLILYHQLRFIAFSHKSVETINKEWSNSLIVKTLRWSRLVYLRIKSSLKEAFLTRSIGIQAFVLLAIVFFLGVTIITILIHPIFFFLYLLFLIVVGVPAIRYFIKSIGYFNRISMKTEEMAAGRLGEDLEIKGKSELAKMAANLNALNQGVKVSINEQAKSERLKTELITNVSHDLRTPLTSIITYTELLKRDDLPLEDRKAYLEIIDRKSQRLKGLIDDLFEVSKMASGNMELLKEKVDIKQLLQQSLAEHDSSMLESNLHFRVSSPDGPIWAMVDGQKMWRVFDNLIGNIIKYSLEHSRVYIFMQQADGKVIITLKNISKYELNDQSEELYERFKRGDTSRHTEGSGLGLAIAKSIIDLHEGSLQIETDGDLFKVTISLRVVD</sequence>
<accession>A0ABS2P242</accession>
<keyword evidence="12" id="KW-0902">Two-component regulatory system</keyword>
<dbReference type="InterPro" id="IPR036890">
    <property type="entry name" value="HATPase_C_sf"/>
</dbReference>
<evidence type="ECO:0000256" key="3">
    <source>
        <dbReference type="ARBA" id="ARBA00012438"/>
    </source>
</evidence>
<keyword evidence="10" id="KW-0067">ATP-binding</keyword>
<keyword evidence="13 14" id="KW-0472">Membrane</keyword>
<dbReference type="EC" id="2.7.13.3" evidence="3"/>
<evidence type="ECO:0000256" key="14">
    <source>
        <dbReference type="SAM" id="Phobius"/>
    </source>
</evidence>
<feature type="transmembrane region" description="Helical" evidence="14">
    <location>
        <begin position="269"/>
        <end position="289"/>
    </location>
</feature>
<evidence type="ECO:0000256" key="6">
    <source>
        <dbReference type="ARBA" id="ARBA00022679"/>
    </source>
</evidence>
<dbReference type="InterPro" id="IPR050398">
    <property type="entry name" value="HssS/ArlS-like"/>
</dbReference>
<evidence type="ECO:0000256" key="5">
    <source>
        <dbReference type="ARBA" id="ARBA00022553"/>
    </source>
</evidence>
<dbReference type="Pfam" id="PF02518">
    <property type="entry name" value="HATPase_c"/>
    <property type="match status" value="1"/>
</dbReference>
<dbReference type="CDD" id="cd00082">
    <property type="entry name" value="HisKA"/>
    <property type="match status" value="1"/>
</dbReference>
<dbReference type="Pfam" id="PF00512">
    <property type="entry name" value="HisKA"/>
    <property type="match status" value="1"/>
</dbReference>
<feature type="transmembrane region" description="Helical" evidence="14">
    <location>
        <begin position="351"/>
        <end position="368"/>
    </location>
</feature>